<dbReference type="AlphaFoldDB" id="A0ABD1V849"/>
<comment type="caution">
    <text evidence="2">The sequence shown here is derived from an EMBL/GenBank/DDBJ whole genome shotgun (WGS) entry which is preliminary data.</text>
</comment>
<dbReference type="EMBL" id="JBFOLK010000002">
    <property type="protein sequence ID" value="KAL2532760.1"/>
    <property type="molecule type" value="Genomic_DNA"/>
</dbReference>
<dbReference type="Proteomes" id="UP001604336">
    <property type="component" value="Unassembled WGS sequence"/>
</dbReference>
<organism evidence="2 3">
    <name type="scientific">Abeliophyllum distichum</name>
    <dbReference type="NCBI Taxonomy" id="126358"/>
    <lineage>
        <taxon>Eukaryota</taxon>
        <taxon>Viridiplantae</taxon>
        <taxon>Streptophyta</taxon>
        <taxon>Embryophyta</taxon>
        <taxon>Tracheophyta</taxon>
        <taxon>Spermatophyta</taxon>
        <taxon>Magnoliopsida</taxon>
        <taxon>eudicotyledons</taxon>
        <taxon>Gunneridae</taxon>
        <taxon>Pentapetalae</taxon>
        <taxon>asterids</taxon>
        <taxon>lamiids</taxon>
        <taxon>Lamiales</taxon>
        <taxon>Oleaceae</taxon>
        <taxon>Forsythieae</taxon>
        <taxon>Abeliophyllum</taxon>
    </lineage>
</organism>
<sequence length="102" mass="11912">MQTWNRPHDDIELIITRPHEQACFLRRGCTALDFHSFVAGMRWLLYPFFQRILRVYGLALIQVEPNGWEVILMVQACIRSGDASPRISDRILARQNVEEEGQ</sequence>
<evidence type="ECO:0000313" key="3">
    <source>
        <dbReference type="Proteomes" id="UP001604336"/>
    </source>
</evidence>
<dbReference type="InterPro" id="IPR007321">
    <property type="entry name" value="Transposase_28"/>
</dbReference>
<protein>
    <submittedName>
        <fullName evidence="2">Abhydrolase domain-containing protein</fullName>
    </submittedName>
</protein>
<proteinExistence type="predicted"/>
<evidence type="ECO:0000259" key="1">
    <source>
        <dbReference type="Pfam" id="PF04195"/>
    </source>
</evidence>
<gene>
    <name evidence="2" type="ORF">Adt_06111</name>
</gene>
<name>A0ABD1V849_9LAMI</name>
<evidence type="ECO:0000313" key="2">
    <source>
        <dbReference type="EMBL" id="KAL2532760.1"/>
    </source>
</evidence>
<accession>A0ABD1V849</accession>
<reference evidence="3" key="1">
    <citation type="submission" date="2024-07" db="EMBL/GenBank/DDBJ databases">
        <title>Two chromosome-level genome assemblies of Korean endemic species Abeliophyllum distichum and Forsythia ovata (Oleaceae).</title>
        <authorList>
            <person name="Jang H."/>
        </authorList>
    </citation>
    <scope>NUCLEOTIDE SEQUENCE [LARGE SCALE GENOMIC DNA]</scope>
</reference>
<keyword evidence="3" id="KW-1185">Reference proteome</keyword>
<feature type="domain" description="Transposase (putative) gypsy type" evidence="1">
    <location>
        <begin position="35"/>
        <end position="72"/>
    </location>
</feature>
<dbReference type="Pfam" id="PF04195">
    <property type="entry name" value="Transposase_28"/>
    <property type="match status" value="1"/>
</dbReference>